<evidence type="ECO:0000313" key="2">
    <source>
        <dbReference type="EMBL" id="KAJ2743358.1"/>
    </source>
</evidence>
<accession>A0A9W8L6A5</accession>
<evidence type="ECO:0000313" key="3">
    <source>
        <dbReference type="Proteomes" id="UP001140011"/>
    </source>
</evidence>
<dbReference type="EMBL" id="JANBUH010001679">
    <property type="protein sequence ID" value="KAJ2743358.1"/>
    <property type="molecule type" value="Genomic_DNA"/>
</dbReference>
<name>A0A9W8L6A5_9FUNG</name>
<dbReference type="OrthoDB" id="10337185at2759"/>
<proteinExistence type="predicted"/>
<dbReference type="Proteomes" id="UP001140011">
    <property type="component" value="Unassembled WGS sequence"/>
</dbReference>
<organism evidence="2 3">
    <name type="scientific">Coemansia pectinata</name>
    <dbReference type="NCBI Taxonomy" id="1052879"/>
    <lineage>
        <taxon>Eukaryota</taxon>
        <taxon>Fungi</taxon>
        <taxon>Fungi incertae sedis</taxon>
        <taxon>Zoopagomycota</taxon>
        <taxon>Kickxellomycotina</taxon>
        <taxon>Kickxellomycetes</taxon>
        <taxon>Kickxellales</taxon>
        <taxon>Kickxellaceae</taxon>
        <taxon>Coemansia</taxon>
    </lineage>
</organism>
<feature type="non-terminal residue" evidence="2">
    <location>
        <position position="120"/>
    </location>
</feature>
<keyword evidence="3" id="KW-1185">Reference proteome</keyword>
<feature type="region of interest" description="Disordered" evidence="1">
    <location>
        <begin position="42"/>
        <end position="67"/>
    </location>
</feature>
<evidence type="ECO:0000256" key="1">
    <source>
        <dbReference type="SAM" id="MobiDB-lite"/>
    </source>
</evidence>
<reference evidence="2" key="1">
    <citation type="submission" date="2022-07" db="EMBL/GenBank/DDBJ databases">
        <title>Phylogenomic reconstructions and comparative analyses of Kickxellomycotina fungi.</title>
        <authorList>
            <person name="Reynolds N.K."/>
            <person name="Stajich J.E."/>
            <person name="Barry K."/>
            <person name="Grigoriev I.V."/>
            <person name="Crous P."/>
            <person name="Smith M.E."/>
        </authorList>
    </citation>
    <scope>NUCLEOTIDE SEQUENCE</scope>
    <source>
        <strain evidence="2">BCRC 34297</strain>
    </source>
</reference>
<protein>
    <submittedName>
        <fullName evidence="2">Uncharacterized protein</fullName>
    </submittedName>
</protein>
<dbReference type="AlphaFoldDB" id="A0A9W8L6A5"/>
<comment type="caution">
    <text evidence="2">The sequence shown here is derived from an EMBL/GenBank/DDBJ whole genome shotgun (WGS) entry which is preliminary data.</text>
</comment>
<gene>
    <name evidence="2" type="ORF">GGI19_006709</name>
</gene>
<sequence length="120" mass="12831">MMTSPTSSTAPPPVLYIARPIRNALMLLAPTAMAQTPLPTRMSEMDSAPARGAPMVSISSPAMKGDTVPTTQTMEIRDAHCVLFISRSCFSVLFSGLMRDDPILLPPILSNESLVLDVGD</sequence>